<dbReference type="Gene3D" id="3.50.90.10">
    <property type="entry name" value="YerB-like"/>
    <property type="match status" value="1"/>
</dbReference>
<comment type="caution">
    <text evidence="4">The sequence shown here is derived from an EMBL/GenBank/DDBJ whole genome shotgun (WGS) entry which is preliminary data.</text>
</comment>
<dbReference type="Pfam" id="PF17479">
    <property type="entry name" value="DUF3048_C"/>
    <property type="match status" value="1"/>
</dbReference>
<proteinExistence type="predicted"/>
<gene>
    <name evidence="4" type="ORF">ISU10_10215</name>
</gene>
<dbReference type="InterPro" id="IPR021416">
    <property type="entry name" value="DUF3048_N"/>
</dbReference>
<dbReference type="Pfam" id="PF11258">
    <property type="entry name" value="DUF3048"/>
    <property type="match status" value="1"/>
</dbReference>
<dbReference type="InterPro" id="IPR035328">
    <property type="entry name" value="DUF3048_C"/>
</dbReference>
<feature type="compositionally biased region" description="Polar residues" evidence="1">
    <location>
        <begin position="1"/>
        <end position="11"/>
    </location>
</feature>
<evidence type="ECO:0000313" key="4">
    <source>
        <dbReference type="EMBL" id="MBF4768142.1"/>
    </source>
</evidence>
<dbReference type="SUPFAM" id="SSF159774">
    <property type="entry name" value="YerB-like"/>
    <property type="match status" value="1"/>
</dbReference>
<accession>A0A930VP59</accession>
<organism evidence="4 5">
    <name type="scientific">Nocardioides agariphilus</name>
    <dbReference type="NCBI Taxonomy" id="433664"/>
    <lineage>
        <taxon>Bacteria</taxon>
        <taxon>Bacillati</taxon>
        <taxon>Actinomycetota</taxon>
        <taxon>Actinomycetes</taxon>
        <taxon>Propionibacteriales</taxon>
        <taxon>Nocardioidaceae</taxon>
        <taxon>Nocardioides</taxon>
    </lineage>
</organism>
<dbReference type="AlphaFoldDB" id="A0A930VP59"/>
<feature type="domain" description="DUF3048" evidence="3">
    <location>
        <begin position="218"/>
        <end position="318"/>
    </location>
</feature>
<protein>
    <submittedName>
        <fullName evidence="4">DUF3048 domain-containing protein</fullName>
    </submittedName>
</protein>
<dbReference type="Proteomes" id="UP000660668">
    <property type="component" value="Unassembled WGS sequence"/>
</dbReference>
<evidence type="ECO:0000259" key="2">
    <source>
        <dbReference type="Pfam" id="PF11258"/>
    </source>
</evidence>
<dbReference type="EMBL" id="JADKPO010000011">
    <property type="protein sequence ID" value="MBF4768142.1"/>
    <property type="molecule type" value="Genomic_DNA"/>
</dbReference>
<dbReference type="InterPro" id="IPR023158">
    <property type="entry name" value="YerB-like_sf"/>
</dbReference>
<dbReference type="RefSeq" id="WP_194696290.1">
    <property type="nucleotide sequence ID" value="NZ_JADKPO010000011.1"/>
</dbReference>
<feature type="domain" description="DUF3048" evidence="2">
    <location>
        <begin position="46"/>
        <end position="186"/>
    </location>
</feature>
<keyword evidence="5" id="KW-1185">Reference proteome</keyword>
<evidence type="ECO:0000313" key="5">
    <source>
        <dbReference type="Proteomes" id="UP000660668"/>
    </source>
</evidence>
<name>A0A930VP59_9ACTN</name>
<sequence>MATLTAASLTSCGGGGDKSDAPQADPSEAFTPAEQEEEVVPDTWPLTGIQVADGETAAKKHPILVTKIDNTVSASPQAGLGEADLVVEELVEGGLTRLAVFFYSQIPDNAGPVRSMRASDIGIVPSEHATVVTSGAADVTIRRISDAGIPFIQEGGPGMYRDSSRNAPYNLMVHLNDTAKSFKQKAVRPADYLPWGDGSDLPKGKKATTLAASFSGGHSTQWEFDGDHYVNTNSNAAPDDQFPADTVLALQVQVGDAGYLDPAGNKVPETKFEGQGQAWLFHNGRVIRATWHKDSLTSTLSLDFKGQTLTLPAGHTWIELVPAGPRNVTWQK</sequence>
<evidence type="ECO:0000259" key="3">
    <source>
        <dbReference type="Pfam" id="PF17479"/>
    </source>
</evidence>
<feature type="region of interest" description="Disordered" evidence="1">
    <location>
        <begin position="1"/>
        <end position="39"/>
    </location>
</feature>
<reference evidence="4" key="1">
    <citation type="submission" date="2020-11" db="EMBL/GenBank/DDBJ databases">
        <title>Nocardioides cynanchi sp. nov., isolated from soil of rhizosphere of Cynanchum wilfordii.</title>
        <authorList>
            <person name="Lee J.-S."/>
            <person name="Suh M.K."/>
            <person name="Kim J.-S."/>
        </authorList>
    </citation>
    <scope>NUCLEOTIDE SEQUENCE</scope>
    <source>
        <strain evidence="4">KCTC 19276</strain>
    </source>
</reference>
<evidence type="ECO:0000256" key="1">
    <source>
        <dbReference type="SAM" id="MobiDB-lite"/>
    </source>
</evidence>